<dbReference type="OrthoDB" id="3246562at2"/>
<dbReference type="AlphaFoldDB" id="A0A0U2XL10"/>
<keyword evidence="1" id="KW-0175">Coiled coil</keyword>
<reference evidence="3 5" key="1">
    <citation type="submission" date="2015-11" db="EMBL/GenBank/DDBJ databases">
        <title>Complete Genome Sequence of Kocuria flava strain HO-9041.</title>
        <authorList>
            <person name="Zhou M."/>
            <person name="Dai J."/>
        </authorList>
    </citation>
    <scope>NUCLEOTIDE SEQUENCE [LARGE SCALE GENOMIC DNA]</scope>
    <source>
        <strain evidence="3 5">HO-9041</strain>
    </source>
</reference>
<dbReference type="RefSeq" id="WP_058857738.1">
    <property type="nucleotide sequence ID" value="NZ_BJZR01000083.1"/>
</dbReference>
<sequence>MSQPVETEDLDTLGPRDYRAFMRTETPELTLATVQDQFATWLRTKGIDFDCTHGAEYVSERVRASVVEHTRGHDDYVRCRLIESETPQGTWCTEVVASSVGWIDLTVTNSEGNFVAVPKLARYLMQALDVRDASMQLVDEVKLWDVNEVDRLVELLEDQDRHGLVFVAGTADVPDLYEAFRTRVSTWTREVFGMAQSIVLTPRATQVLSERLGYHAVGPWMLRTYYPGVAPAQIVDSRRHRYLTTATLANEKDWRVRQLLANTARRHAATRLDPAEVIRAKRAFTRAETRALLAAFEEPVLPAHDRAVDVPSSPDISATPPGVELQPADFQDVGTDHAERPAVSAAEAQLDLVRSVLGITSITRAALEQAIRPGHTAPSPESLRSGALQAASLRIKEQLARIEELEDFRRDAVRALDDQQIERAELQDDLEKSRATVRWLRDRFAERSDYETAYGETPEDALEAYPSSCVELIARLQEDQDVLVFTGDMDKVRVVDAADTLQLAVRSAWEACGALREYVRARNDGNWDSGVDQFLKNRPEGYDGVSAGKHGPTETAVTMKQFGGERIFPVPAEVAPEQVITMKAHFKLASIGMLSPRMYYHDDYANTGKIYIGYIGRHLTNTMTN</sequence>
<feature type="coiled-coil region" evidence="1">
    <location>
        <begin position="388"/>
        <end position="443"/>
    </location>
</feature>
<dbReference type="EMBL" id="BJZR01000083">
    <property type="protein sequence ID" value="GEO93090.1"/>
    <property type="molecule type" value="Genomic_DNA"/>
</dbReference>
<protein>
    <submittedName>
        <fullName evidence="3">Uncharacterized protein</fullName>
    </submittedName>
</protein>
<dbReference type="KEGG" id="kfv:AS188_03870"/>
<evidence type="ECO:0000313" key="5">
    <source>
        <dbReference type="Proteomes" id="UP000057181"/>
    </source>
</evidence>
<keyword evidence="6" id="KW-1185">Reference proteome</keyword>
<accession>A0A0U2XL10</accession>
<dbReference type="Proteomes" id="UP000321155">
    <property type="component" value="Unassembled WGS sequence"/>
</dbReference>
<feature type="region of interest" description="Disordered" evidence="2">
    <location>
        <begin position="306"/>
        <end position="329"/>
    </location>
</feature>
<gene>
    <name evidence="3" type="ORF">AS188_03870</name>
    <name evidence="4" type="ORF">KFL01_23960</name>
</gene>
<organism evidence="3 5">
    <name type="scientific">Kocuria flava</name>
    <dbReference type="NCBI Taxonomy" id="446860"/>
    <lineage>
        <taxon>Bacteria</taxon>
        <taxon>Bacillati</taxon>
        <taxon>Actinomycetota</taxon>
        <taxon>Actinomycetes</taxon>
        <taxon>Micrococcales</taxon>
        <taxon>Micrococcaceae</taxon>
        <taxon>Kocuria</taxon>
    </lineage>
</organism>
<dbReference type="EMBL" id="CP013254">
    <property type="protein sequence ID" value="ALU39026.1"/>
    <property type="molecule type" value="Genomic_DNA"/>
</dbReference>
<dbReference type="STRING" id="446860.AS188_03870"/>
<dbReference type="Proteomes" id="UP000057181">
    <property type="component" value="Chromosome"/>
</dbReference>
<evidence type="ECO:0000313" key="4">
    <source>
        <dbReference type="EMBL" id="GEO93090.1"/>
    </source>
</evidence>
<evidence type="ECO:0000256" key="1">
    <source>
        <dbReference type="SAM" id="Coils"/>
    </source>
</evidence>
<name>A0A0U2XL10_9MICC</name>
<reference evidence="4 6" key="2">
    <citation type="submission" date="2019-07" db="EMBL/GenBank/DDBJ databases">
        <title>Whole genome shotgun sequence of Kocuria flava NBRC 107626.</title>
        <authorList>
            <person name="Hosoyama A."/>
            <person name="Uohara A."/>
            <person name="Ohji S."/>
            <person name="Ichikawa N."/>
        </authorList>
    </citation>
    <scope>NUCLEOTIDE SEQUENCE [LARGE SCALE GENOMIC DNA]</scope>
    <source>
        <strain evidence="4 6">NBRC 107626</strain>
    </source>
</reference>
<evidence type="ECO:0000313" key="3">
    <source>
        <dbReference type="EMBL" id="ALU39026.1"/>
    </source>
</evidence>
<evidence type="ECO:0000256" key="2">
    <source>
        <dbReference type="SAM" id="MobiDB-lite"/>
    </source>
</evidence>
<proteinExistence type="predicted"/>
<evidence type="ECO:0000313" key="6">
    <source>
        <dbReference type="Proteomes" id="UP000321155"/>
    </source>
</evidence>